<dbReference type="Pfam" id="PF06985">
    <property type="entry name" value="HET"/>
    <property type="match status" value="1"/>
</dbReference>
<dbReference type="Proteomes" id="UP000184063">
    <property type="component" value="Unassembled WGS sequence"/>
</dbReference>
<proteinExistence type="predicted"/>
<sequence length="585" mass="67183">MVESPYIPPPDPEHPRWLLNLQRGEVVPYKDVASQVQNDGYGIISYTWGMWADFDTPVKNPPTYLVGGKKTDLPWQIPTVAGLDLEHAIKVLNRCLGMQYVWWDWMCVPQGQSNRRITLPDEELKLVKGDEISKQLKIYQGARKSLIWLHRTRWNEADSLRLQTYLKEGFGQETFEEVLCDLRISLRLIQEQEPWLTSGWTLQEGVLLQDSLLRDYSGESLPCNFIPSPDAAVKHLSLPVTGLADDIAKAFLMYSEGWTTSQGMPQGVAEKVKQAIDYLGPNNDDSQAKYERVATFFTDLVRSGLVCYWSGMPMVLYILSGAASRRFTMPEDRCWALLGALELQLDNDRRPWYNYNLNRTPEERATHLRAVKTAFFIPLLRRFQWELFLVPRVEDPTYHTLSWPEKVVHGGVMPLSLFFIKDINTDLPVLEYIEATDEIISRSKSSGCTPNPTEKKYIQLTEDVFVRRYRQRRLDPSEPIRPRGTIEVDQIRREERSGLIYLPVMDIPVPDASRLGLENSWDNVEHGKRCVEIQLADQGESCGYFRGIVDLWGTSNAFEAIGYGEFKFQSKRKSSAKQAGRCIMV</sequence>
<dbReference type="InterPro" id="IPR010730">
    <property type="entry name" value="HET"/>
</dbReference>
<gene>
    <name evidence="2" type="ORF">ASPFODRAFT_160947</name>
</gene>
<dbReference type="EMBL" id="KV878240">
    <property type="protein sequence ID" value="OJZ87835.1"/>
    <property type="molecule type" value="Genomic_DNA"/>
</dbReference>
<accession>A0A1M3TMA0</accession>
<organism evidence="2 3">
    <name type="scientific">Aspergillus luchuensis (strain CBS 106.47)</name>
    <dbReference type="NCBI Taxonomy" id="1137211"/>
    <lineage>
        <taxon>Eukaryota</taxon>
        <taxon>Fungi</taxon>
        <taxon>Dikarya</taxon>
        <taxon>Ascomycota</taxon>
        <taxon>Pezizomycotina</taxon>
        <taxon>Eurotiomycetes</taxon>
        <taxon>Eurotiomycetidae</taxon>
        <taxon>Eurotiales</taxon>
        <taxon>Aspergillaceae</taxon>
        <taxon>Aspergillus</taxon>
        <taxon>Aspergillus subgen. Circumdati</taxon>
    </lineage>
</organism>
<evidence type="ECO:0000313" key="2">
    <source>
        <dbReference type="EMBL" id="OJZ87835.1"/>
    </source>
</evidence>
<reference evidence="3" key="1">
    <citation type="journal article" date="2017" name="Genome Biol.">
        <title>Comparative genomics reveals high biological diversity and specific adaptations in the industrially and medically important fungal genus Aspergillus.</title>
        <authorList>
            <person name="de Vries R.P."/>
            <person name="Riley R."/>
            <person name="Wiebenga A."/>
            <person name="Aguilar-Osorio G."/>
            <person name="Amillis S."/>
            <person name="Uchima C.A."/>
            <person name="Anderluh G."/>
            <person name="Asadollahi M."/>
            <person name="Askin M."/>
            <person name="Barry K."/>
            <person name="Battaglia E."/>
            <person name="Bayram O."/>
            <person name="Benocci T."/>
            <person name="Braus-Stromeyer S.A."/>
            <person name="Caldana C."/>
            <person name="Canovas D."/>
            <person name="Cerqueira G.C."/>
            <person name="Chen F."/>
            <person name="Chen W."/>
            <person name="Choi C."/>
            <person name="Clum A."/>
            <person name="Dos Santos R.A."/>
            <person name="Damasio A.R."/>
            <person name="Diallinas G."/>
            <person name="Emri T."/>
            <person name="Fekete E."/>
            <person name="Flipphi M."/>
            <person name="Freyberg S."/>
            <person name="Gallo A."/>
            <person name="Gournas C."/>
            <person name="Habgood R."/>
            <person name="Hainaut M."/>
            <person name="Harispe M.L."/>
            <person name="Henrissat B."/>
            <person name="Hilden K.S."/>
            <person name="Hope R."/>
            <person name="Hossain A."/>
            <person name="Karabika E."/>
            <person name="Karaffa L."/>
            <person name="Karanyi Z."/>
            <person name="Krasevec N."/>
            <person name="Kuo A."/>
            <person name="Kusch H."/>
            <person name="LaButti K."/>
            <person name="Lagendijk E.L."/>
            <person name="Lapidus A."/>
            <person name="Levasseur A."/>
            <person name="Lindquist E."/>
            <person name="Lipzen A."/>
            <person name="Logrieco A.F."/>
            <person name="MacCabe A."/>
            <person name="Maekelae M.R."/>
            <person name="Malavazi I."/>
            <person name="Melin P."/>
            <person name="Meyer V."/>
            <person name="Mielnichuk N."/>
            <person name="Miskei M."/>
            <person name="Molnar A.P."/>
            <person name="Mule G."/>
            <person name="Ngan C.Y."/>
            <person name="Orejas M."/>
            <person name="Orosz E."/>
            <person name="Ouedraogo J.P."/>
            <person name="Overkamp K.M."/>
            <person name="Park H.-S."/>
            <person name="Perrone G."/>
            <person name="Piumi F."/>
            <person name="Punt P.J."/>
            <person name="Ram A.F."/>
            <person name="Ramon A."/>
            <person name="Rauscher S."/>
            <person name="Record E."/>
            <person name="Riano-Pachon D.M."/>
            <person name="Robert V."/>
            <person name="Roehrig J."/>
            <person name="Ruller R."/>
            <person name="Salamov A."/>
            <person name="Salih N.S."/>
            <person name="Samson R.A."/>
            <person name="Sandor E."/>
            <person name="Sanguinetti M."/>
            <person name="Schuetze T."/>
            <person name="Sepcic K."/>
            <person name="Shelest E."/>
            <person name="Sherlock G."/>
            <person name="Sophianopoulou V."/>
            <person name="Squina F.M."/>
            <person name="Sun H."/>
            <person name="Susca A."/>
            <person name="Todd R.B."/>
            <person name="Tsang A."/>
            <person name="Unkles S.E."/>
            <person name="van de Wiele N."/>
            <person name="van Rossen-Uffink D."/>
            <person name="Oliveira J.V."/>
            <person name="Vesth T.C."/>
            <person name="Visser J."/>
            <person name="Yu J.-H."/>
            <person name="Zhou M."/>
            <person name="Andersen M.R."/>
            <person name="Archer D.B."/>
            <person name="Baker S.E."/>
            <person name="Benoit I."/>
            <person name="Brakhage A.A."/>
            <person name="Braus G.H."/>
            <person name="Fischer R."/>
            <person name="Frisvad J.C."/>
            <person name="Goldman G.H."/>
            <person name="Houbraken J."/>
            <person name="Oakley B."/>
            <person name="Pocsi I."/>
            <person name="Scazzocchio C."/>
            <person name="Seiboth B."/>
            <person name="vanKuyk P.A."/>
            <person name="Wortman J."/>
            <person name="Dyer P.S."/>
            <person name="Grigoriev I.V."/>
        </authorList>
    </citation>
    <scope>NUCLEOTIDE SEQUENCE [LARGE SCALE GENOMIC DNA]</scope>
    <source>
        <strain evidence="3">CBS 106.47</strain>
    </source>
</reference>
<evidence type="ECO:0000313" key="3">
    <source>
        <dbReference type="Proteomes" id="UP000184063"/>
    </source>
</evidence>
<dbReference type="OrthoDB" id="2157530at2759"/>
<feature type="domain" description="Heterokaryon incompatibility" evidence="1">
    <location>
        <begin position="41"/>
        <end position="204"/>
    </location>
</feature>
<protein>
    <recommendedName>
        <fullName evidence="1">Heterokaryon incompatibility domain-containing protein</fullName>
    </recommendedName>
</protein>
<dbReference type="VEuPathDB" id="FungiDB:ASPFODRAFT_160947"/>
<name>A0A1M3TMA0_ASPLC</name>
<dbReference type="AlphaFoldDB" id="A0A1M3TMA0"/>
<evidence type="ECO:0000259" key="1">
    <source>
        <dbReference type="Pfam" id="PF06985"/>
    </source>
</evidence>